<reference evidence="3 4" key="1">
    <citation type="submission" date="2018-05" db="EMBL/GenBank/DDBJ databases">
        <title>Genomic Encyclopedia of Type Strains, Phase IV (KMG-IV): sequencing the most valuable type-strain genomes for metagenomic binning, comparative biology and taxonomic classification.</title>
        <authorList>
            <person name="Goeker M."/>
        </authorList>
    </citation>
    <scope>NUCLEOTIDE SEQUENCE [LARGE SCALE GENOMIC DNA]</scope>
    <source>
        <strain evidence="3 4">DSM 566</strain>
    </source>
</reference>
<dbReference type="RefSeq" id="WP_245909605.1">
    <property type="nucleotide sequence ID" value="NZ_QJJS01000019.1"/>
</dbReference>
<keyword evidence="1" id="KW-1208">Phospholipid metabolism</keyword>
<keyword evidence="1" id="KW-0443">Lipid metabolism</keyword>
<dbReference type="GO" id="GO:0008808">
    <property type="term" value="F:cardiolipin synthase activity"/>
    <property type="evidence" value="ECO:0007669"/>
    <property type="project" value="InterPro"/>
</dbReference>
<evidence type="ECO:0000259" key="2">
    <source>
        <dbReference type="PROSITE" id="PS50035"/>
    </source>
</evidence>
<protein>
    <recommendedName>
        <fullName evidence="1">Cardiolipin synthase B</fullName>
        <shortName evidence="1">CL synthase</shortName>
        <ecNumber evidence="1">2.7.8.-</ecNumber>
    </recommendedName>
</protein>
<keyword evidence="1" id="KW-1003">Cell membrane</keyword>
<feature type="domain" description="PLD phosphodiesterase" evidence="2">
    <location>
        <begin position="343"/>
        <end position="370"/>
    </location>
</feature>
<comment type="subcellular location">
    <subcellularLocation>
        <location evidence="1">Cell membrane</location>
        <topology evidence="1">Peripheral membrane protein</topology>
    </subcellularLocation>
</comment>
<dbReference type="EC" id="2.7.8.-" evidence="1"/>
<gene>
    <name evidence="1" type="primary">clsB</name>
    <name evidence="3" type="ORF">C7444_1197</name>
</gene>
<dbReference type="Proteomes" id="UP000247811">
    <property type="component" value="Unassembled WGS sequence"/>
</dbReference>
<dbReference type="AlphaFoldDB" id="A0A318GVY6"/>
<comment type="caution">
    <text evidence="3">The sequence shown here is derived from an EMBL/GenBank/DDBJ whole genome shotgun (WGS) entry which is preliminary data.</text>
</comment>
<organism evidence="3 4">
    <name type="scientific">Sphaerotilus hippei</name>
    <dbReference type="NCBI Taxonomy" id="744406"/>
    <lineage>
        <taxon>Bacteria</taxon>
        <taxon>Pseudomonadati</taxon>
        <taxon>Pseudomonadota</taxon>
        <taxon>Betaproteobacteria</taxon>
        <taxon>Burkholderiales</taxon>
        <taxon>Sphaerotilaceae</taxon>
        <taxon>Sphaerotilus</taxon>
    </lineage>
</organism>
<comment type="similarity">
    <text evidence="1">Belongs to the phospholipase D family. Cardiolipin synthase subfamily. ClsB sub-subfamily.</text>
</comment>
<comment type="catalytic activity">
    <reaction evidence="1">
        <text>2 a 1,2-diacyl-sn-glycero-3-phospho-(1'-sn-glycerol) = a cardiolipin + glycerol</text>
        <dbReference type="Rhea" id="RHEA:31451"/>
        <dbReference type="ChEBI" id="CHEBI:17754"/>
        <dbReference type="ChEBI" id="CHEBI:62237"/>
        <dbReference type="ChEBI" id="CHEBI:64716"/>
    </reaction>
</comment>
<feature type="domain" description="PLD phosphodiesterase" evidence="2">
    <location>
        <begin position="133"/>
        <end position="160"/>
    </location>
</feature>
<keyword evidence="1" id="KW-0594">Phospholipid biosynthesis</keyword>
<dbReference type="PROSITE" id="PS50035">
    <property type="entry name" value="PLD"/>
    <property type="match status" value="2"/>
</dbReference>
<name>A0A318GVY6_9BURK</name>
<dbReference type="PANTHER" id="PTHR21248:SF22">
    <property type="entry name" value="PHOSPHOLIPASE D"/>
    <property type="match status" value="1"/>
</dbReference>
<keyword evidence="1" id="KW-0808">Transferase</keyword>
<feature type="active site" evidence="1">
    <location>
        <position position="355"/>
    </location>
</feature>
<evidence type="ECO:0000256" key="1">
    <source>
        <dbReference type="HAMAP-Rule" id="MF_01917"/>
    </source>
</evidence>
<proteinExistence type="inferred from homology"/>
<dbReference type="EMBL" id="QJJS01000019">
    <property type="protein sequence ID" value="PXW93498.1"/>
    <property type="molecule type" value="Genomic_DNA"/>
</dbReference>
<evidence type="ECO:0000313" key="4">
    <source>
        <dbReference type="Proteomes" id="UP000247811"/>
    </source>
</evidence>
<dbReference type="Gene3D" id="3.30.870.10">
    <property type="entry name" value="Endonuclease Chain A"/>
    <property type="match status" value="2"/>
</dbReference>
<keyword evidence="1" id="KW-0472">Membrane</keyword>
<feature type="active site" evidence="1">
    <location>
        <position position="138"/>
    </location>
</feature>
<dbReference type="CDD" id="cd09110">
    <property type="entry name" value="PLDc_CLS_1"/>
    <property type="match status" value="1"/>
</dbReference>
<dbReference type="HAMAP" id="MF_01917">
    <property type="entry name" value="Cardiolipin_synth_ClsB"/>
    <property type="match status" value="1"/>
</dbReference>
<feature type="active site" evidence="1">
    <location>
        <position position="140"/>
    </location>
</feature>
<dbReference type="SUPFAM" id="SSF56024">
    <property type="entry name" value="Phospholipase D/nuclease"/>
    <property type="match status" value="2"/>
</dbReference>
<dbReference type="InterPro" id="IPR025202">
    <property type="entry name" value="PLD-like_dom"/>
</dbReference>
<keyword evidence="1" id="KW-0444">Lipid biosynthesis</keyword>
<sequence>MSGPAAAAPGADGSDLPPWSWYLMPRPVFRPGHRLDLMRGGRELFPAMIEAIGHARHEVWLATYIFHTDDAALQVAQALEQAARRGVRVRVVIDGFGGHDGLAQIEPRLSAAGVAVTVFRPLERWTHWLQPGQLRRLHMKLCVVDGDVGFVGGINLIDDCHDLHHGRSTQPRLDYAVRVHGPVVLAMQQAVRAMWSRAWFGQDWREEARALVRAPRSFEHLRGMIRGLRLPRGSRRHEAVSRRSEHGTPALAAFVLRDNVRQRRTIERAYTQAIESASERIWLVTPYFYPGRDFRRVLREAAERGVQVRLLMQGKPDYRFAAMAARVLYDDLLRSGIEVYEYLPAFLHAKVMVVDQAWATVGSSNIDPLSLLLNLEANLIVRDVDFSLALASEIEQAFTQADMITPQRVRAQGWTGLARRTFIAWCASLYLRLAGVTGRY</sequence>
<dbReference type="GO" id="GO:0032049">
    <property type="term" value="P:cardiolipin biosynthetic process"/>
    <property type="evidence" value="ECO:0007669"/>
    <property type="project" value="InterPro"/>
</dbReference>
<dbReference type="PANTHER" id="PTHR21248">
    <property type="entry name" value="CARDIOLIPIN SYNTHASE"/>
    <property type="match status" value="1"/>
</dbReference>
<dbReference type="Pfam" id="PF13091">
    <property type="entry name" value="PLDc_2"/>
    <property type="match status" value="2"/>
</dbReference>
<feature type="active site" evidence="1">
    <location>
        <position position="145"/>
    </location>
</feature>
<evidence type="ECO:0000313" key="3">
    <source>
        <dbReference type="EMBL" id="PXW93498.1"/>
    </source>
</evidence>
<dbReference type="InterPro" id="IPR030872">
    <property type="entry name" value="Cardiolipin_synth_ClsB"/>
</dbReference>
<dbReference type="NCBIfam" id="NF008427">
    <property type="entry name" value="PRK11263.1"/>
    <property type="match status" value="1"/>
</dbReference>
<comment type="function">
    <text evidence="1">Catalyzes the phosphatidyl group transfer from one phosphatidylglycerol molecule to another to form cardiolipin (CL) (diphosphatidylglycerol) and glycerol.</text>
</comment>
<dbReference type="GO" id="GO:0005886">
    <property type="term" value="C:plasma membrane"/>
    <property type="evidence" value="ECO:0007669"/>
    <property type="project" value="UniProtKB-SubCell"/>
</dbReference>
<dbReference type="InterPro" id="IPR001736">
    <property type="entry name" value="PLipase_D/transphosphatidylase"/>
</dbReference>
<keyword evidence="4" id="KW-1185">Reference proteome</keyword>
<accession>A0A318GVY6</accession>
<feature type="active site" evidence="1">
    <location>
        <position position="348"/>
    </location>
</feature>
<feature type="active site" evidence="1">
    <location>
        <position position="350"/>
    </location>
</feature>
<dbReference type="CDD" id="cd09159">
    <property type="entry name" value="PLDc_ybhO_like_2"/>
    <property type="match status" value="1"/>
</dbReference>
<dbReference type="SMART" id="SM00155">
    <property type="entry name" value="PLDc"/>
    <property type="match status" value="2"/>
</dbReference>
<dbReference type="PIRSF" id="PIRSF000850">
    <property type="entry name" value="Phospholipase_D_PSS"/>
    <property type="match status" value="1"/>
</dbReference>